<dbReference type="AlphaFoldDB" id="A0A9E7L9N2"/>
<proteinExistence type="predicted"/>
<dbReference type="Proteomes" id="UP001055439">
    <property type="component" value="Chromosome 9"/>
</dbReference>
<reference evidence="1" key="1">
    <citation type="submission" date="2022-05" db="EMBL/GenBank/DDBJ databases">
        <title>The Musa troglodytarum L. genome provides insights into the mechanism of non-climacteric behaviour and enrichment of carotenoids.</title>
        <authorList>
            <person name="Wang J."/>
        </authorList>
    </citation>
    <scope>NUCLEOTIDE SEQUENCE</scope>
    <source>
        <tissue evidence="1">Leaf</tissue>
    </source>
</reference>
<evidence type="ECO:0000313" key="2">
    <source>
        <dbReference type="Proteomes" id="UP001055439"/>
    </source>
</evidence>
<keyword evidence="2" id="KW-1185">Reference proteome</keyword>
<dbReference type="EMBL" id="CP097511">
    <property type="protein sequence ID" value="URE49447.1"/>
    <property type="molecule type" value="Genomic_DNA"/>
</dbReference>
<name>A0A9E7L9N2_9LILI</name>
<protein>
    <submittedName>
        <fullName evidence="1">Uncharacterized protein</fullName>
    </submittedName>
</protein>
<evidence type="ECO:0000313" key="1">
    <source>
        <dbReference type="EMBL" id="URE49447.1"/>
    </source>
</evidence>
<sequence>MEMERQMQMGETVPGLLFDPSLPLPSPARVPHPPRLTGIFPAPDLIASLVPQISIDHVLETLTLV</sequence>
<gene>
    <name evidence="1" type="ORF">MUK42_33336</name>
</gene>
<organism evidence="1 2">
    <name type="scientific">Musa troglodytarum</name>
    <name type="common">fe'i banana</name>
    <dbReference type="NCBI Taxonomy" id="320322"/>
    <lineage>
        <taxon>Eukaryota</taxon>
        <taxon>Viridiplantae</taxon>
        <taxon>Streptophyta</taxon>
        <taxon>Embryophyta</taxon>
        <taxon>Tracheophyta</taxon>
        <taxon>Spermatophyta</taxon>
        <taxon>Magnoliopsida</taxon>
        <taxon>Liliopsida</taxon>
        <taxon>Zingiberales</taxon>
        <taxon>Musaceae</taxon>
        <taxon>Musa</taxon>
    </lineage>
</organism>
<accession>A0A9E7L9N2</accession>